<dbReference type="Pfam" id="PF00753">
    <property type="entry name" value="Lactamase_B"/>
    <property type="match status" value="1"/>
</dbReference>
<evidence type="ECO:0000313" key="3">
    <source>
        <dbReference type="Proteomes" id="UP001065322"/>
    </source>
</evidence>
<organism evidence="2 3">
    <name type="scientific">Thalassolituus hydrocarboniclasticus</name>
    <dbReference type="NCBI Taxonomy" id="2742796"/>
    <lineage>
        <taxon>Bacteria</taxon>
        <taxon>Pseudomonadati</taxon>
        <taxon>Pseudomonadota</taxon>
        <taxon>Gammaproteobacteria</taxon>
        <taxon>Oceanospirillales</taxon>
        <taxon>Oceanospirillaceae</taxon>
        <taxon>Thalassolituus</taxon>
    </lineage>
</organism>
<gene>
    <name evidence="2" type="ORF">HUF19_10295</name>
</gene>
<dbReference type="InterPro" id="IPR001279">
    <property type="entry name" value="Metallo-B-lactamas"/>
</dbReference>
<dbReference type="SUPFAM" id="SSF56281">
    <property type="entry name" value="Metallo-hydrolase/oxidoreductase"/>
    <property type="match status" value="1"/>
</dbReference>
<dbReference type="InterPro" id="IPR050855">
    <property type="entry name" value="NDM-1-like"/>
</dbReference>
<dbReference type="CDD" id="cd07726">
    <property type="entry name" value="ST1585-like_MBL-fold"/>
    <property type="match status" value="1"/>
</dbReference>
<name>A0ABY6A9U6_9GAMM</name>
<dbReference type="InterPro" id="IPR036866">
    <property type="entry name" value="RibonucZ/Hydroxyglut_hydro"/>
</dbReference>
<dbReference type="Gene3D" id="3.60.15.10">
    <property type="entry name" value="Ribonuclease Z/Hydroxyacylglutathione hydrolase-like"/>
    <property type="match status" value="1"/>
</dbReference>
<sequence>MIQHAAGIMQIDADYVAHGLASVYLIRQGDRLALIETGTAHTVPHVLAAIAEQGLTPEHLDWIILTHIHLDHAAGAGALMAKCPNAKLVVHPRGAAHMINPEKLEAGTMAVYGEDNYRKLYGALIPVAAERVVEAAEGFTLNFNGRTFTFFDTPGHALHHVCIHDSLSNALFSGDTFGVSYRIFDTAEGGVLLFVTTTPVHFDPQAMRASIERIAALEPAAVYLTHYGPVAADNTNVAQLLASLDAFVAIANAEKEQKEGRVERMAAAILDWLMARAQELNPALDDALRRRWLATDARLNAQGLEVWLSRQEKSSQ</sequence>
<dbReference type="EMBL" id="CP054475">
    <property type="protein sequence ID" value="UXD87801.1"/>
    <property type="molecule type" value="Genomic_DNA"/>
</dbReference>
<protein>
    <submittedName>
        <fullName evidence="2">MBL fold metallo-hydrolase</fullName>
    </submittedName>
</protein>
<dbReference type="PANTHER" id="PTHR42951">
    <property type="entry name" value="METALLO-BETA-LACTAMASE DOMAIN-CONTAINING"/>
    <property type="match status" value="1"/>
</dbReference>
<keyword evidence="3" id="KW-1185">Reference proteome</keyword>
<dbReference type="SMART" id="SM00849">
    <property type="entry name" value="Lactamase_B"/>
    <property type="match status" value="1"/>
</dbReference>
<evidence type="ECO:0000313" key="2">
    <source>
        <dbReference type="EMBL" id="UXD87801.1"/>
    </source>
</evidence>
<evidence type="ECO:0000259" key="1">
    <source>
        <dbReference type="SMART" id="SM00849"/>
    </source>
</evidence>
<dbReference type="Proteomes" id="UP001065322">
    <property type="component" value="Chromosome"/>
</dbReference>
<proteinExistence type="predicted"/>
<dbReference type="InterPro" id="IPR037482">
    <property type="entry name" value="ST1585_MBL-fold"/>
</dbReference>
<reference evidence="3" key="1">
    <citation type="submission" date="2020-06" db="EMBL/GenBank/DDBJ databases">
        <title>Thalassolituus marinus alknpb1M-1, a hydrocarbon-degrading bacterium isolated from the deep-sea overlying water using an in-situ strategy from the South China Sea basin.</title>
        <authorList>
            <person name="Dong C."/>
            <person name="Chen Y."/>
            <person name="Shao Z."/>
        </authorList>
    </citation>
    <scope>NUCLEOTIDE SEQUENCE [LARGE SCALE GENOMIC DNA]</scope>
    <source>
        <strain evidence="3">alknpb1M-1</strain>
    </source>
</reference>
<accession>A0ABY6A9U6</accession>
<dbReference type="RefSeq" id="WP_260996580.1">
    <property type="nucleotide sequence ID" value="NZ_CP054475.1"/>
</dbReference>
<dbReference type="PANTHER" id="PTHR42951:SF22">
    <property type="entry name" value="METALLO BETA-LACTAMASE SUPERFAMILY LIPOPROTEIN"/>
    <property type="match status" value="1"/>
</dbReference>
<feature type="domain" description="Metallo-beta-lactamase" evidence="1">
    <location>
        <begin position="20"/>
        <end position="226"/>
    </location>
</feature>